<dbReference type="Proteomes" id="UP001284601">
    <property type="component" value="Unassembled WGS sequence"/>
</dbReference>
<name>A0ABU4HWM7_9ACTN</name>
<feature type="transmembrane region" description="Helical" evidence="1">
    <location>
        <begin position="174"/>
        <end position="193"/>
    </location>
</feature>
<feature type="transmembrane region" description="Helical" evidence="1">
    <location>
        <begin position="95"/>
        <end position="117"/>
    </location>
</feature>
<evidence type="ECO:0000313" key="2">
    <source>
        <dbReference type="EMBL" id="MDW5597738.1"/>
    </source>
</evidence>
<feature type="non-terminal residue" evidence="2">
    <location>
        <position position="324"/>
    </location>
</feature>
<keyword evidence="3" id="KW-1185">Reference proteome</keyword>
<organism evidence="2 3">
    <name type="scientific">Conexibacter stalactiti</name>
    <dbReference type="NCBI Taxonomy" id="1940611"/>
    <lineage>
        <taxon>Bacteria</taxon>
        <taxon>Bacillati</taxon>
        <taxon>Actinomycetota</taxon>
        <taxon>Thermoleophilia</taxon>
        <taxon>Solirubrobacterales</taxon>
        <taxon>Conexibacteraceae</taxon>
        <taxon>Conexibacter</taxon>
    </lineage>
</organism>
<sequence>MNGAGLTPAKRAAITAIGFAGVLGVAITIVAILTSDHVEPKWLLLVLQLVIGISFTATGMYAWARRPDSRFGLQMSLVGLAWFATSISASNDDLLFTIGILISSLYSGVVVHALLGFPTGRLQSRVERLFVAVVYVLVLLGPLALLLVTATPDDMPRNLLHVVDDPAMADLVDALARSTMFAVTVIATVLLVRRWLQATAPQRRLLAPVLWCGAATTTALALSLAGQLLNLPGKVLNATDIAGLLIFASVPFAFLWGIVRSSLSRGQSVGRLVARLGDGHGGRGSGSLRDALATALRDRSLSLAYWMPASASGAAAAGGAAGAA</sequence>
<keyword evidence="1" id="KW-0812">Transmembrane</keyword>
<feature type="transmembrane region" description="Helical" evidence="1">
    <location>
        <begin position="241"/>
        <end position="259"/>
    </location>
</feature>
<dbReference type="EMBL" id="JAWSTH010000101">
    <property type="protein sequence ID" value="MDW5597738.1"/>
    <property type="molecule type" value="Genomic_DNA"/>
</dbReference>
<protein>
    <recommendedName>
        <fullName evidence="4">GGDEF domain-containing protein</fullName>
    </recommendedName>
</protein>
<keyword evidence="1" id="KW-0472">Membrane</keyword>
<accession>A0ABU4HWM7</accession>
<evidence type="ECO:0008006" key="4">
    <source>
        <dbReference type="Google" id="ProtNLM"/>
    </source>
</evidence>
<comment type="caution">
    <text evidence="2">The sequence shown here is derived from an EMBL/GenBank/DDBJ whole genome shotgun (WGS) entry which is preliminary data.</text>
</comment>
<keyword evidence="1" id="KW-1133">Transmembrane helix</keyword>
<feature type="transmembrane region" description="Helical" evidence="1">
    <location>
        <begin position="45"/>
        <end position="64"/>
    </location>
</feature>
<feature type="transmembrane region" description="Helical" evidence="1">
    <location>
        <begin position="205"/>
        <end position="229"/>
    </location>
</feature>
<evidence type="ECO:0000313" key="3">
    <source>
        <dbReference type="Proteomes" id="UP001284601"/>
    </source>
</evidence>
<feature type="transmembrane region" description="Helical" evidence="1">
    <location>
        <begin position="129"/>
        <end position="150"/>
    </location>
</feature>
<reference evidence="3" key="1">
    <citation type="submission" date="2023-07" db="EMBL/GenBank/DDBJ databases">
        <title>Conexibacter stalactiti sp. nov., isolated from stalactites in a lava cave and emended description of the genus Conexibacter.</title>
        <authorList>
            <person name="Lee S.D."/>
        </authorList>
    </citation>
    <scope>NUCLEOTIDE SEQUENCE [LARGE SCALE GENOMIC DNA]</scope>
    <source>
        <strain evidence="3">KCTC 39840</strain>
    </source>
</reference>
<proteinExistence type="predicted"/>
<feature type="transmembrane region" description="Helical" evidence="1">
    <location>
        <begin position="12"/>
        <end position="33"/>
    </location>
</feature>
<feature type="transmembrane region" description="Helical" evidence="1">
    <location>
        <begin position="71"/>
        <end position="89"/>
    </location>
</feature>
<evidence type="ECO:0000256" key="1">
    <source>
        <dbReference type="SAM" id="Phobius"/>
    </source>
</evidence>
<gene>
    <name evidence="2" type="ORF">R7226_25525</name>
</gene>